<dbReference type="HAMAP" id="MF_00636">
    <property type="entry name" value="RapZ_like"/>
    <property type="match status" value="1"/>
</dbReference>
<evidence type="ECO:0000256" key="1">
    <source>
        <dbReference type="ARBA" id="ARBA00022741"/>
    </source>
</evidence>
<dbReference type="GO" id="GO:0005525">
    <property type="term" value="F:GTP binding"/>
    <property type="evidence" value="ECO:0007669"/>
    <property type="project" value="UniProtKB-UniRule"/>
</dbReference>
<keyword evidence="2 4" id="KW-0067">ATP-binding</keyword>
<gene>
    <name evidence="7" type="primary">rapZ</name>
    <name evidence="7" type="ORF">H8710_01655</name>
</gene>
<dbReference type="InterPro" id="IPR027417">
    <property type="entry name" value="P-loop_NTPase"/>
</dbReference>
<dbReference type="InterPro" id="IPR005337">
    <property type="entry name" value="RapZ-like"/>
</dbReference>
<reference evidence="7" key="1">
    <citation type="submission" date="2020-08" db="EMBL/GenBank/DDBJ databases">
        <title>Genome public.</title>
        <authorList>
            <person name="Liu C."/>
            <person name="Sun Q."/>
        </authorList>
    </citation>
    <scope>NUCLEOTIDE SEQUENCE</scope>
    <source>
        <strain evidence="7">NSJ-33</strain>
    </source>
</reference>
<evidence type="ECO:0000256" key="4">
    <source>
        <dbReference type="HAMAP-Rule" id="MF_00636"/>
    </source>
</evidence>
<dbReference type="AlphaFoldDB" id="A0A926I6G2"/>
<evidence type="ECO:0000259" key="5">
    <source>
        <dbReference type="Pfam" id="PF03668"/>
    </source>
</evidence>
<dbReference type="NCBIfam" id="NF003828">
    <property type="entry name" value="PRK05416.1"/>
    <property type="match status" value="1"/>
</dbReference>
<keyword evidence="1 4" id="KW-0547">Nucleotide-binding</keyword>
<protein>
    <submittedName>
        <fullName evidence="7">RNase adapter RapZ</fullName>
    </submittedName>
</protein>
<dbReference type="EMBL" id="JACRSV010000001">
    <property type="protein sequence ID" value="MBC8558767.1"/>
    <property type="molecule type" value="Genomic_DNA"/>
</dbReference>
<dbReference type="Proteomes" id="UP000610760">
    <property type="component" value="Unassembled WGS sequence"/>
</dbReference>
<comment type="caution">
    <text evidence="7">The sequence shown here is derived from an EMBL/GenBank/DDBJ whole genome shotgun (WGS) entry which is preliminary data.</text>
</comment>
<dbReference type="InterPro" id="IPR053930">
    <property type="entry name" value="RapZ-like_N"/>
</dbReference>
<feature type="domain" description="RapZ C-terminal" evidence="6">
    <location>
        <begin position="165"/>
        <end position="283"/>
    </location>
</feature>
<evidence type="ECO:0000256" key="3">
    <source>
        <dbReference type="ARBA" id="ARBA00023134"/>
    </source>
</evidence>
<sequence length="285" mass="32070">MDLLIVTGLSGAGKSRAIDALEDIGFYCVDNMPPKLISKVAEICLAADSKFKRVAIVTDMRGGDLFYGLFEELDELQGKGLKYKLLFLDATDQELMRRYKETRRRHPLADLTSGGIGEAIRNERVLLKPARERADYIIDTTHLSANELKQRMNNIFLDELQNGMLINVMSFGFKYGSPAEADLVFDVRCLPNPYYVDALKNKTGLDQEVRDYVMNSSSSMELLDKLKDLIGFLIPLYQKEGKSQLMIAVGCTGGKHRSVTFAENIYHYLSEQGGNVRVVHRDIAK</sequence>
<proteinExistence type="inferred from homology"/>
<dbReference type="InterPro" id="IPR053931">
    <property type="entry name" value="RapZ_C"/>
</dbReference>
<evidence type="ECO:0000259" key="6">
    <source>
        <dbReference type="Pfam" id="PF22740"/>
    </source>
</evidence>
<organism evidence="7 8">
    <name type="scientific">Fumia xinanensis</name>
    <dbReference type="NCBI Taxonomy" id="2763659"/>
    <lineage>
        <taxon>Bacteria</taxon>
        <taxon>Bacillati</taxon>
        <taxon>Bacillota</taxon>
        <taxon>Clostridia</taxon>
        <taxon>Eubacteriales</taxon>
        <taxon>Oscillospiraceae</taxon>
        <taxon>Fumia</taxon>
    </lineage>
</organism>
<dbReference type="Gene3D" id="3.40.50.300">
    <property type="entry name" value="P-loop containing nucleotide triphosphate hydrolases"/>
    <property type="match status" value="1"/>
</dbReference>
<dbReference type="Pfam" id="PF03668">
    <property type="entry name" value="RapZ-like_N"/>
    <property type="match status" value="1"/>
</dbReference>
<feature type="binding site" evidence="4">
    <location>
        <begin position="8"/>
        <end position="15"/>
    </location>
    <ligand>
        <name>ATP</name>
        <dbReference type="ChEBI" id="CHEBI:30616"/>
    </ligand>
</feature>
<dbReference type="PIRSF" id="PIRSF005052">
    <property type="entry name" value="P-loopkin"/>
    <property type="match status" value="1"/>
</dbReference>
<name>A0A926I6G2_9FIRM</name>
<dbReference type="Pfam" id="PF22740">
    <property type="entry name" value="PapZ_C"/>
    <property type="match status" value="1"/>
</dbReference>
<dbReference type="PANTHER" id="PTHR30448">
    <property type="entry name" value="RNASE ADAPTER PROTEIN RAPZ"/>
    <property type="match status" value="1"/>
</dbReference>
<feature type="domain" description="RapZ-like N-terminal" evidence="5">
    <location>
        <begin position="1"/>
        <end position="157"/>
    </location>
</feature>
<evidence type="ECO:0000313" key="7">
    <source>
        <dbReference type="EMBL" id="MBC8558767.1"/>
    </source>
</evidence>
<evidence type="ECO:0000313" key="8">
    <source>
        <dbReference type="Proteomes" id="UP000610760"/>
    </source>
</evidence>
<keyword evidence="3 4" id="KW-0342">GTP-binding</keyword>
<dbReference type="SUPFAM" id="SSF52540">
    <property type="entry name" value="P-loop containing nucleoside triphosphate hydrolases"/>
    <property type="match status" value="1"/>
</dbReference>
<accession>A0A926I6G2</accession>
<feature type="binding site" evidence="4">
    <location>
        <begin position="59"/>
        <end position="62"/>
    </location>
    <ligand>
        <name>GTP</name>
        <dbReference type="ChEBI" id="CHEBI:37565"/>
    </ligand>
</feature>
<keyword evidence="8" id="KW-1185">Reference proteome</keyword>
<dbReference type="PANTHER" id="PTHR30448:SF0">
    <property type="entry name" value="RNASE ADAPTER PROTEIN RAPZ"/>
    <property type="match status" value="1"/>
</dbReference>
<dbReference type="RefSeq" id="WP_249293651.1">
    <property type="nucleotide sequence ID" value="NZ_JACRSV010000001.1"/>
</dbReference>
<dbReference type="GO" id="GO:0005524">
    <property type="term" value="F:ATP binding"/>
    <property type="evidence" value="ECO:0007669"/>
    <property type="project" value="UniProtKB-UniRule"/>
</dbReference>
<evidence type="ECO:0000256" key="2">
    <source>
        <dbReference type="ARBA" id="ARBA00022840"/>
    </source>
</evidence>